<feature type="transmembrane region" description="Helical" evidence="1">
    <location>
        <begin position="55"/>
        <end position="77"/>
    </location>
</feature>
<comment type="caution">
    <text evidence="2">The sequence shown here is derived from an EMBL/GenBank/DDBJ whole genome shotgun (WGS) entry which is preliminary data.</text>
</comment>
<keyword evidence="1" id="KW-0472">Membrane</keyword>
<dbReference type="AlphaFoldDB" id="A0A179D1Z3"/>
<gene>
    <name evidence="2" type="ORF">F480_03910</name>
</gene>
<dbReference type="RefSeq" id="WP_064318273.1">
    <property type="nucleotide sequence ID" value="NZ_JACI01000001.1"/>
</dbReference>
<proteinExistence type="predicted"/>
<keyword evidence="1" id="KW-1133">Transmembrane helix</keyword>
<evidence type="ECO:0008006" key="4">
    <source>
        <dbReference type="Google" id="ProtNLM"/>
    </source>
</evidence>
<organism evidence="2 3">
    <name type="scientific">Bibersteinia trehalosi Y31</name>
    <dbReference type="NCBI Taxonomy" id="1261658"/>
    <lineage>
        <taxon>Bacteria</taxon>
        <taxon>Pseudomonadati</taxon>
        <taxon>Pseudomonadota</taxon>
        <taxon>Gammaproteobacteria</taxon>
        <taxon>Pasteurellales</taxon>
        <taxon>Pasteurellaceae</taxon>
        <taxon>Bibersteinia</taxon>
    </lineage>
</organism>
<accession>A0A179D1Z3</accession>
<keyword evidence="1" id="KW-0812">Transmembrane</keyword>
<protein>
    <recommendedName>
        <fullName evidence="4">Phage abortive infection protein</fullName>
    </recommendedName>
</protein>
<dbReference type="Pfam" id="PF16872">
    <property type="entry name" value="putAbiC"/>
    <property type="match status" value="1"/>
</dbReference>
<evidence type="ECO:0000313" key="2">
    <source>
        <dbReference type="EMBL" id="OAQ15828.1"/>
    </source>
</evidence>
<reference evidence="2 3" key="1">
    <citation type="submission" date="2014-01" db="EMBL/GenBank/DDBJ databases">
        <authorList>
            <person name="Zuccon D."/>
        </authorList>
    </citation>
    <scope>NUCLEOTIDE SEQUENCE [LARGE SCALE GENOMIC DNA]</scope>
    <source>
        <strain evidence="2 3">Y31</strain>
    </source>
</reference>
<dbReference type="InterPro" id="IPR031709">
    <property type="entry name" value="PutAbiC"/>
</dbReference>
<feature type="transmembrane region" description="Helical" evidence="1">
    <location>
        <begin position="15"/>
        <end position="35"/>
    </location>
</feature>
<dbReference type="EMBL" id="JACI01000001">
    <property type="protein sequence ID" value="OAQ15828.1"/>
    <property type="molecule type" value="Genomic_DNA"/>
</dbReference>
<evidence type="ECO:0000256" key="1">
    <source>
        <dbReference type="SAM" id="Phobius"/>
    </source>
</evidence>
<dbReference type="Proteomes" id="UP000078358">
    <property type="component" value="Unassembled WGS sequence"/>
</dbReference>
<sequence>MSDNCEKSIEFFKKYGVLILLFLIFLLALVFYYYYVSLGWWNFSELSSDWANFGSYSAGIFTGITFLGVLYQIYLTAKYQAKQDFERVFFMLLEQHNAQINHLDNKNIINDLYKYLTEEVKYSRLDDIKVNLNFGEKSSKYSDLNAYFLVLYRILKFLSNNVKYNCNNQYSSILRSFISRKLLFLLSFHLCINLDDKQYKSYREYINSFSFLEHMDLLAVEADFINGYLAQGKPSLEDIYENIARVVNGYSKTKNFSRQFEGILNKRKNREFMIEGYEKAEFILSKRKYFFIYLLSVFSEKAFKGNPYYRDMMITYQSYISKMKKDLNIQELK</sequence>
<evidence type="ECO:0000313" key="3">
    <source>
        <dbReference type="Proteomes" id="UP000078358"/>
    </source>
</evidence>
<dbReference type="PATRIC" id="fig|1261658.3.peg.791"/>
<name>A0A179D1Z3_BIBTR</name>